<dbReference type="EMBL" id="SRLO01000993">
    <property type="protein sequence ID" value="TNN43060.1"/>
    <property type="molecule type" value="Genomic_DNA"/>
</dbReference>
<gene>
    <name evidence="2" type="ORF">EYF80_046739</name>
</gene>
<evidence type="ECO:0000256" key="1">
    <source>
        <dbReference type="SAM" id="MobiDB-lite"/>
    </source>
</evidence>
<proteinExistence type="predicted"/>
<reference evidence="2 3" key="1">
    <citation type="submission" date="2019-03" db="EMBL/GenBank/DDBJ databases">
        <title>First draft genome of Liparis tanakae, snailfish: a comprehensive survey of snailfish specific genes.</title>
        <authorList>
            <person name="Kim W."/>
            <person name="Song I."/>
            <person name="Jeong J.-H."/>
            <person name="Kim D."/>
            <person name="Kim S."/>
            <person name="Ryu S."/>
            <person name="Song J.Y."/>
            <person name="Lee S.K."/>
        </authorList>
    </citation>
    <scope>NUCLEOTIDE SEQUENCE [LARGE SCALE GENOMIC DNA]</scope>
    <source>
        <tissue evidence="2">Muscle</tissue>
    </source>
</reference>
<feature type="compositionally biased region" description="Basic and acidic residues" evidence="1">
    <location>
        <begin position="166"/>
        <end position="195"/>
    </location>
</feature>
<keyword evidence="3" id="KW-1185">Reference proteome</keyword>
<dbReference type="OrthoDB" id="8960888at2759"/>
<dbReference type="Proteomes" id="UP000314294">
    <property type="component" value="Unassembled WGS sequence"/>
</dbReference>
<accession>A0A4Z2FQA8</accession>
<protein>
    <submittedName>
        <fullName evidence="2">Uncharacterized protein</fullName>
    </submittedName>
</protein>
<feature type="region of interest" description="Disordered" evidence="1">
    <location>
        <begin position="161"/>
        <end position="195"/>
    </location>
</feature>
<organism evidence="2 3">
    <name type="scientific">Liparis tanakae</name>
    <name type="common">Tanaka's snailfish</name>
    <dbReference type="NCBI Taxonomy" id="230148"/>
    <lineage>
        <taxon>Eukaryota</taxon>
        <taxon>Metazoa</taxon>
        <taxon>Chordata</taxon>
        <taxon>Craniata</taxon>
        <taxon>Vertebrata</taxon>
        <taxon>Euteleostomi</taxon>
        <taxon>Actinopterygii</taxon>
        <taxon>Neopterygii</taxon>
        <taxon>Teleostei</taxon>
        <taxon>Neoteleostei</taxon>
        <taxon>Acanthomorphata</taxon>
        <taxon>Eupercaria</taxon>
        <taxon>Perciformes</taxon>
        <taxon>Cottioidei</taxon>
        <taxon>Cottales</taxon>
        <taxon>Liparidae</taxon>
        <taxon>Liparis</taxon>
    </lineage>
</organism>
<comment type="caution">
    <text evidence="2">The sequence shown here is derived from an EMBL/GenBank/DDBJ whole genome shotgun (WGS) entry which is preliminary data.</text>
</comment>
<feature type="compositionally biased region" description="Basic and acidic residues" evidence="1">
    <location>
        <begin position="60"/>
        <end position="98"/>
    </location>
</feature>
<evidence type="ECO:0000313" key="3">
    <source>
        <dbReference type="Proteomes" id="UP000314294"/>
    </source>
</evidence>
<dbReference type="AlphaFoldDB" id="A0A4Z2FQA8"/>
<evidence type="ECO:0000313" key="2">
    <source>
        <dbReference type="EMBL" id="TNN43060.1"/>
    </source>
</evidence>
<feature type="compositionally biased region" description="Basic and acidic residues" evidence="1">
    <location>
        <begin position="1"/>
        <end position="49"/>
    </location>
</feature>
<feature type="region of interest" description="Disordered" evidence="1">
    <location>
        <begin position="1"/>
        <end position="111"/>
    </location>
</feature>
<sequence length="218" mass="25091">METHRDSSRTIETHRDSSRPMETHRDSSRTMETHRDPWRLIENHGDPTRLNETQQNPTRLIEKHRDSSRLIESHRESSRLIETHRDPTRPNETHRDSSRNIMNYRDPLKPNKTLEQTSTLLHAERLPCFSRRVGAAVGNDPECTGGRRASTSCRLLTPLKAPRSGIIKEESHHDQGGRRSEGSRSHHATLEKHSSPELLLDRSSFTLLLDSHYPVVGI</sequence>
<name>A0A4Z2FQA8_9TELE</name>